<evidence type="ECO:0000313" key="8">
    <source>
        <dbReference type="EMBL" id="KAK3008808.1"/>
    </source>
</evidence>
<dbReference type="GO" id="GO:0016020">
    <property type="term" value="C:membrane"/>
    <property type="evidence" value="ECO:0007669"/>
    <property type="project" value="UniProtKB-SubCell"/>
</dbReference>
<accession>A0AA88VKE8</accession>
<reference evidence="8" key="1">
    <citation type="submission" date="2022-12" db="EMBL/GenBank/DDBJ databases">
        <title>Draft genome assemblies for two species of Escallonia (Escalloniales).</title>
        <authorList>
            <person name="Chanderbali A."/>
            <person name="Dervinis C."/>
            <person name="Anghel I."/>
            <person name="Soltis D."/>
            <person name="Soltis P."/>
            <person name="Zapata F."/>
        </authorList>
    </citation>
    <scope>NUCLEOTIDE SEQUENCE</scope>
    <source>
        <strain evidence="8">UCBG64.0493</strain>
        <tissue evidence="8">Leaf</tissue>
    </source>
</reference>
<evidence type="ECO:0000256" key="4">
    <source>
        <dbReference type="ARBA" id="ARBA00022989"/>
    </source>
</evidence>
<comment type="subcellular location">
    <subcellularLocation>
        <location evidence="1">Membrane</location>
        <topology evidence="1">Multi-pass membrane protein</topology>
    </subcellularLocation>
</comment>
<keyword evidence="9" id="KW-1185">Reference proteome</keyword>
<evidence type="ECO:0000256" key="5">
    <source>
        <dbReference type="ARBA" id="ARBA00023136"/>
    </source>
</evidence>
<gene>
    <name evidence="8" type="ORF">RJ639_013654</name>
</gene>
<comment type="similarity">
    <text evidence="6">Belongs to the major facilitator superfamily. Phosphate:H(+) symporter (TC 2.A.1.9) family.</text>
</comment>
<dbReference type="Gene3D" id="1.20.1250.20">
    <property type="entry name" value="MFS general substrate transporter like domains"/>
    <property type="match status" value="1"/>
</dbReference>
<proteinExistence type="inferred from homology"/>
<feature type="transmembrane region" description="Helical" evidence="7">
    <location>
        <begin position="44"/>
        <end position="65"/>
    </location>
</feature>
<dbReference type="PROSITE" id="PS51257">
    <property type="entry name" value="PROKAR_LIPOPROTEIN"/>
    <property type="match status" value="1"/>
</dbReference>
<comment type="similarity">
    <text evidence="2">Belongs to the major facilitator superfamily. Proton-dependent oligopeptide transporter (POT/PTR) (TC 2.A.17) family.</text>
</comment>
<evidence type="ECO:0000256" key="2">
    <source>
        <dbReference type="ARBA" id="ARBA00005982"/>
    </source>
</evidence>
<dbReference type="EMBL" id="JAVXUP010001716">
    <property type="protein sequence ID" value="KAK3008808.1"/>
    <property type="molecule type" value="Genomic_DNA"/>
</dbReference>
<sequence>MTPKESKNIASYFNWYLFSITVGSCIGVTVVVCVSFNVGRDKCFIISMGCAFAGLFVVLLGMPFYRVRVPGKIALLSVLRVLVVTAKNWAVALPQDSCELYEINDVESVTQRTHPPQLPNSRLVLKDISDTTCG</sequence>
<comment type="caution">
    <text evidence="8">The sequence shown here is derived from an EMBL/GenBank/DDBJ whole genome shotgun (WGS) entry which is preliminary data.</text>
</comment>
<feature type="transmembrane region" description="Helical" evidence="7">
    <location>
        <begin position="12"/>
        <end position="38"/>
    </location>
</feature>
<protein>
    <submittedName>
        <fullName evidence="8">Uncharacterized protein</fullName>
    </submittedName>
</protein>
<keyword evidence="5 7" id="KW-0472">Membrane</keyword>
<evidence type="ECO:0000256" key="7">
    <source>
        <dbReference type="SAM" id="Phobius"/>
    </source>
</evidence>
<evidence type="ECO:0000256" key="3">
    <source>
        <dbReference type="ARBA" id="ARBA00022692"/>
    </source>
</evidence>
<dbReference type="Proteomes" id="UP001188597">
    <property type="component" value="Unassembled WGS sequence"/>
</dbReference>
<evidence type="ECO:0000256" key="1">
    <source>
        <dbReference type="ARBA" id="ARBA00004141"/>
    </source>
</evidence>
<organism evidence="8 9">
    <name type="scientific">Escallonia herrerae</name>
    <dbReference type="NCBI Taxonomy" id="1293975"/>
    <lineage>
        <taxon>Eukaryota</taxon>
        <taxon>Viridiplantae</taxon>
        <taxon>Streptophyta</taxon>
        <taxon>Embryophyta</taxon>
        <taxon>Tracheophyta</taxon>
        <taxon>Spermatophyta</taxon>
        <taxon>Magnoliopsida</taxon>
        <taxon>eudicotyledons</taxon>
        <taxon>Gunneridae</taxon>
        <taxon>Pentapetalae</taxon>
        <taxon>asterids</taxon>
        <taxon>campanulids</taxon>
        <taxon>Escalloniales</taxon>
        <taxon>Escalloniaceae</taxon>
        <taxon>Escallonia</taxon>
    </lineage>
</organism>
<name>A0AA88VKE8_9ASTE</name>
<dbReference type="AlphaFoldDB" id="A0AA88VKE8"/>
<dbReference type="PANTHER" id="PTHR11654">
    <property type="entry name" value="OLIGOPEPTIDE TRANSPORTER-RELATED"/>
    <property type="match status" value="1"/>
</dbReference>
<evidence type="ECO:0000313" key="9">
    <source>
        <dbReference type="Proteomes" id="UP001188597"/>
    </source>
</evidence>
<keyword evidence="3 7" id="KW-0812">Transmembrane</keyword>
<dbReference type="InterPro" id="IPR036259">
    <property type="entry name" value="MFS_trans_sf"/>
</dbReference>
<dbReference type="Pfam" id="PF00854">
    <property type="entry name" value="PTR2"/>
    <property type="match status" value="1"/>
</dbReference>
<dbReference type="GO" id="GO:0022857">
    <property type="term" value="F:transmembrane transporter activity"/>
    <property type="evidence" value="ECO:0007669"/>
    <property type="project" value="InterPro"/>
</dbReference>
<dbReference type="InterPro" id="IPR000109">
    <property type="entry name" value="POT_fam"/>
</dbReference>
<evidence type="ECO:0000256" key="6">
    <source>
        <dbReference type="ARBA" id="ARBA00044504"/>
    </source>
</evidence>
<keyword evidence="4 7" id="KW-1133">Transmembrane helix</keyword>